<organism evidence="1 2">
    <name type="scientific">Capsulimonas corticalis</name>
    <dbReference type="NCBI Taxonomy" id="2219043"/>
    <lineage>
        <taxon>Bacteria</taxon>
        <taxon>Bacillati</taxon>
        <taxon>Armatimonadota</taxon>
        <taxon>Armatimonadia</taxon>
        <taxon>Capsulimonadales</taxon>
        <taxon>Capsulimonadaceae</taxon>
        <taxon>Capsulimonas</taxon>
    </lineage>
</organism>
<dbReference type="AlphaFoldDB" id="A0A402CPD2"/>
<dbReference type="EMBL" id="AP025739">
    <property type="protein sequence ID" value="BDI33090.1"/>
    <property type="molecule type" value="Genomic_DNA"/>
</dbReference>
<sequence length="202" mass="22219">MTQRPNPSGQQPNGQTDIIPGVVAVVALALLVMVEHMPPLLAVVLAALTYGGVWLLTRRTPAPISQTELQKAAALDLLGQSLTSRDLARRVRDIAARATSILTYLASNPDQDAQWREYIRECLDATLDNTRRFASLAGRLRDASHPAIRDFTEYTTAVLQTLDDINTKMVDEDAATFSAHIESYQSTLKELNQIYLGKGNTE</sequence>
<evidence type="ECO:0000313" key="1">
    <source>
        <dbReference type="EMBL" id="BDI33090.1"/>
    </source>
</evidence>
<evidence type="ECO:0000313" key="2">
    <source>
        <dbReference type="Proteomes" id="UP000287394"/>
    </source>
</evidence>
<gene>
    <name evidence="1" type="ORF">CCAX7_51410</name>
</gene>
<accession>A0A402CPD2</accession>
<name>A0A402CPD2_9BACT</name>
<dbReference type="Proteomes" id="UP000287394">
    <property type="component" value="Chromosome"/>
</dbReference>
<protein>
    <submittedName>
        <fullName evidence="1">Uncharacterized protein</fullName>
    </submittedName>
</protein>
<dbReference type="RefSeq" id="WP_119319240.1">
    <property type="nucleotide sequence ID" value="NZ_AP025739.1"/>
</dbReference>
<keyword evidence="2" id="KW-1185">Reference proteome</keyword>
<dbReference type="KEGG" id="ccot:CCAX7_51410"/>
<reference evidence="1 2" key="1">
    <citation type="journal article" date="2019" name="Int. J. Syst. Evol. Microbiol.">
        <title>Capsulimonas corticalis gen. nov., sp. nov., an aerobic capsulated bacterium, of a novel bacterial order, Capsulimonadales ord. nov., of the class Armatimonadia of the phylum Armatimonadetes.</title>
        <authorList>
            <person name="Li J."/>
            <person name="Kudo C."/>
            <person name="Tonouchi A."/>
        </authorList>
    </citation>
    <scope>NUCLEOTIDE SEQUENCE [LARGE SCALE GENOMIC DNA]</scope>
    <source>
        <strain evidence="1 2">AX-7</strain>
    </source>
</reference>
<proteinExistence type="predicted"/>